<dbReference type="SUPFAM" id="SSF56436">
    <property type="entry name" value="C-type lectin-like"/>
    <property type="match status" value="1"/>
</dbReference>
<feature type="domain" description="C-type lectin" evidence="3">
    <location>
        <begin position="22"/>
        <end position="114"/>
    </location>
</feature>
<evidence type="ECO:0000256" key="2">
    <source>
        <dbReference type="SAM" id="MobiDB-lite"/>
    </source>
</evidence>
<dbReference type="InterPro" id="IPR016187">
    <property type="entry name" value="CTDL_fold"/>
</dbReference>
<evidence type="ECO:0000259" key="3">
    <source>
        <dbReference type="PROSITE" id="PS50041"/>
    </source>
</evidence>
<keyword evidence="1" id="KW-1015">Disulfide bond</keyword>
<dbReference type="AlphaFoldDB" id="A0A673Y533"/>
<protein>
    <recommendedName>
        <fullName evidence="3">C-type lectin domain-containing protein</fullName>
    </recommendedName>
</protein>
<dbReference type="GeneTree" id="ENSGT01030000234575"/>
<organism evidence="4 5">
    <name type="scientific">Salmo trutta</name>
    <name type="common">Brown trout</name>
    <dbReference type="NCBI Taxonomy" id="8032"/>
    <lineage>
        <taxon>Eukaryota</taxon>
        <taxon>Metazoa</taxon>
        <taxon>Chordata</taxon>
        <taxon>Craniata</taxon>
        <taxon>Vertebrata</taxon>
        <taxon>Euteleostomi</taxon>
        <taxon>Actinopterygii</taxon>
        <taxon>Neopterygii</taxon>
        <taxon>Teleostei</taxon>
        <taxon>Protacanthopterygii</taxon>
        <taxon>Salmoniformes</taxon>
        <taxon>Salmonidae</taxon>
        <taxon>Salmoninae</taxon>
        <taxon>Salmo</taxon>
    </lineage>
</organism>
<dbReference type="SMART" id="SM00034">
    <property type="entry name" value="CLECT"/>
    <property type="match status" value="1"/>
</dbReference>
<dbReference type="Proteomes" id="UP000472277">
    <property type="component" value="Chromosome 15"/>
</dbReference>
<proteinExistence type="predicted"/>
<evidence type="ECO:0000313" key="4">
    <source>
        <dbReference type="Ensembl" id="ENSSTUP00000029633.1"/>
    </source>
</evidence>
<evidence type="ECO:0000256" key="1">
    <source>
        <dbReference type="ARBA" id="ARBA00023157"/>
    </source>
</evidence>
<dbReference type="PROSITE" id="PS50041">
    <property type="entry name" value="C_TYPE_LECTIN_2"/>
    <property type="match status" value="1"/>
</dbReference>
<dbReference type="InterPro" id="IPR016186">
    <property type="entry name" value="C-type_lectin-like/link_sf"/>
</dbReference>
<reference evidence="4" key="1">
    <citation type="submission" date="2025-08" db="UniProtKB">
        <authorList>
            <consortium name="Ensembl"/>
        </authorList>
    </citation>
    <scope>IDENTIFICATION</scope>
</reference>
<name>A0A673Y533_SALTR</name>
<dbReference type="Pfam" id="PF00059">
    <property type="entry name" value="Lectin_C"/>
    <property type="match status" value="1"/>
</dbReference>
<dbReference type="Ensembl" id="ENSSTUT00000031010.1">
    <property type="protein sequence ID" value="ENSSTUP00000029633.1"/>
    <property type="gene ID" value="ENSSTUG00000012567.1"/>
</dbReference>
<dbReference type="Gene3D" id="3.10.100.10">
    <property type="entry name" value="Mannose-Binding Protein A, subunit A"/>
    <property type="match status" value="2"/>
</dbReference>
<feature type="region of interest" description="Disordered" evidence="2">
    <location>
        <begin position="117"/>
        <end position="137"/>
    </location>
</feature>
<dbReference type="PANTHER" id="PTHR22803">
    <property type="entry name" value="MANNOSE, PHOSPHOLIPASE, LECTIN RECEPTOR RELATED"/>
    <property type="match status" value="1"/>
</dbReference>
<dbReference type="CDD" id="cd00037">
    <property type="entry name" value="CLECT"/>
    <property type="match status" value="1"/>
</dbReference>
<reference evidence="4" key="2">
    <citation type="submission" date="2025-09" db="UniProtKB">
        <authorList>
            <consortium name="Ensembl"/>
        </authorList>
    </citation>
    <scope>IDENTIFICATION</scope>
</reference>
<feature type="compositionally biased region" description="Pro residues" evidence="2">
    <location>
        <begin position="119"/>
        <end position="133"/>
    </location>
</feature>
<dbReference type="InterPro" id="IPR001304">
    <property type="entry name" value="C-type_lectin-like"/>
</dbReference>
<dbReference type="PROSITE" id="PS00615">
    <property type="entry name" value="C_TYPE_LECTIN_1"/>
    <property type="match status" value="1"/>
</dbReference>
<sequence>MKNRSNTSSTLICQNLIKGKYYCYHFETEMVKNWQDAESYCASQRGHLASFHTQEELSFITSECPPATNDVWIGLNDLGFSDNHAGTCVGMTTGLTGGFWDDKPCTEVFPFVCETPRPDITPPTKPPTPPPSPDCADGWTAERHFRNCYKVKI</sequence>
<evidence type="ECO:0000313" key="5">
    <source>
        <dbReference type="Proteomes" id="UP000472277"/>
    </source>
</evidence>
<accession>A0A673Y533</accession>
<keyword evidence="5" id="KW-1185">Reference proteome</keyword>
<dbReference type="InterPro" id="IPR050111">
    <property type="entry name" value="C-type_lectin/snaclec_domain"/>
</dbReference>
<dbReference type="InterPro" id="IPR018378">
    <property type="entry name" value="C-type_lectin_CS"/>
</dbReference>